<keyword evidence="7" id="KW-0998">Cell outer membrane</keyword>
<evidence type="ECO:0000256" key="2">
    <source>
        <dbReference type="ARBA" id="ARBA00008163"/>
    </source>
</evidence>
<keyword evidence="10" id="KW-1185">Reference proteome</keyword>
<dbReference type="InterPro" id="IPR005017">
    <property type="entry name" value="OMPP1/FadL/TodX"/>
</dbReference>
<sequence length="516" mass="57144">MKLKKIALSGALLGLTLSSYAQETNMQSAMPLNENDLNGTARFRAMSGAFGAVGGDLSALKINPAGGAIFNYNNAAFSMSFVNKSNKANYNGTNDKKNYDGLDLGQLGAIFVFNSFKSDAVMKKFSIGVNYESTNNMRNNVRFRGIGDENSLGDYFLQIANHGGPNGGPIPLGDISPENQQTTITDGYLRANYYGGLTGRNAFLGYNGGLFTENNNAEGYHHDFLTDTPFHQSRSISTSGSTGLFSGNFAAQLGDRFYVGANLNIHTVDYTVDSASYQTARNSSNGKDENISFMNSTYTYGTGFSFNIGAIAQITEGLRGGLSYQSPTWYSLKDELYQGLRTQMSYDNNTNFIYPDVVLKTPTYKLKTPSKYTASLAYIFQEKGLISVDYSLKDYSNNKYKPTNEYQDINQDFNNELQVASELRIGAEYKIKQVSLRGGYRFEQSPYKNTKYVGDLNSFSLGLGYNFGPSRLDLSYNHTARNYQTTLVDMSYNNLYSNATVKSKENWINLTYSITF</sequence>
<comment type="similarity">
    <text evidence="2">Belongs to the OmpP1/FadL family.</text>
</comment>
<name>A0A6I3LC03_9FLAO</name>
<reference evidence="9 10" key="1">
    <citation type="submission" date="2019-11" db="EMBL/GenBank/DDBJ databases">
        <title>Genome of Strain BIT-d1.</title>
        <authorList>
            <person name="Yang Y."/>
        </authorList>
    </citation>
    <scope>NUCLEOTIDE SEQUENCE [LARGE SCALE GENOMIC DNA]</scope>
    <source>
        <strain evidence="9 10">BIT-d1</strain>
    </source>
</reference>
<evidence type="ECO:0000256" key="1">
    <source>
        <dbReference type="ARBA" id="ARBA00004571"/>
    </source>
</evidence>
<feature type="signal peptide" evidence="8">
    <location>
        <begin position="1"/>
        <end position="21"/>
    </location>
</feature>
<dbReference type="RefSeq" id="WP_155091038.1">
    <property type="nucleotide sequence ID" value="NZ_CP102754.1"/>
</dbReference>
<dbReference type="OrthoDB" id="9765571at2"/>
<accession>A0A6I3LC03</accession>
<evidence type="ECO:0000313" key="10">
    <source>
        <dbReference type="Proteomes" id="UP000438760"/>
    </source>
</evidence>
<dbReference type="Gene3D" id="2.40.160.60">
    <property type="entry name" value="Outer membrane protein transport protein (OMPP1/FadL/TodX)"/>
    <property type="match status" value="1"/>
</dbReference>
<comment type="caution">
    <text evidence="9">The sequence shown here is derived from an EMBL/GenBank/DDBJ whole genome shotgun (WGS) entry which is preliminary data.</text>
</comment>
<gene>
    <name evidence="9" type="ORF">GJV76_02325</name>
</gene>
<keyword evidence="4" id="KW-0812">Transmembrane</keyword>
<proteinExistence type="inferred from homology"/>
<evidence type="ECO:0000313" key="9">
    <source>
        <dbReference type="EMBL" id="MTG96989.1"/>
    </source>
</evidence>
<keyword evidence="5 8" id="KW-0732">Signal</keyword>
<dbReference type="GO" id="GO:0009279">
    <property type="term" value="C:cell outer membrane"/>
    <property type="evidence" value="ECO:0007669"/>
    <property type="project" value="UniProtKB-SubCell"/>
</dbReference>
<keyword evidence="3" id="KW-1134">Transmembrane beta strand</keyword>
<organism evidence="9 10">
    <name type="scientific">Myroides albus</name>
    <dbReference type="NCBI Taxonomy" id="2562892"/>
    <lineage>
        <taxon>Bacteria</taxon>
        <taxon>Pseudomonadati</taxon>
        <taxon>Bacteroidota</taxon>
        <taxon>Flavobacteriia</taxon>
        <taxon>Flavobacteriales</taxon>
        <taxon>Flavobacteriaceae</taxon>
        <taxon>Myroides</taxon>
    </lineage>
</organism>
<evidence type="ECO:0000256" key="5">
    <source>
        <dbReference type="ARBA" id="ARBA00022729"/>
    </source>
</evidence>
<dbReference type="SUPFAM" id="SSF56935">
    <property type="entry name" value="Porins"/>
    <property type="match status" value="1"/>
</dbReference>
<keyword evidence="6" id="KW-0472">Membrane</keyword>
<comment type="subcellular location">
    <subcellularLocation>
        <location evidence="1">Cell outer membrane</location>
        <topology evidence="1">Multi-pass membrane protein</topology>
    </subcellularLocation>
</comment>
<dbReference type="Proteomes" id="UP000438760">
    <property type="component" value="Unassembled WGS sequence"/>
</dbReference>
<dbReference type="Pfam" id="PF03349">
    <property type="entry name" value="Toluene_X"/>
    <property type="match status" value="1"/>
</dbReference>
<protein>
    <submittedName>
        <fullName evidence="9">Hydrocarbon degradation protein</fullName>
    </submittedName>
</protein>
<evidence type="ECO:0000256" key="8">
    <source>
        <dbReference type="SAM" id="SignalP"/>
    </source>
</evidence>
<evidence type="ECO:0000256" key="3">
    <source>
        <dbReference type="ARBA" id="ARBA00022452"/>
    </source>
</evidence>
<evidence type="ECO:0000256" key="4">
    <source>
        <dbReference type="ARBA" id="ARBA00022692"/>
    </source>
</evidence>
<evidence type="ECO:0000256" key="7">
    <source>
        <dbReference type="ARBA" id="ARBA00023237"/>
    </source>
</evidence>
<dbReference type="EMBL" id="WMJX01000003">
    <property type="protein sequence ID" value="MTG96989.1"/>
    <property type="molecule type" value="Genomic_DNA"/>
</dbReference>
<dbReference type="AlphaFoldDB" id="A0A6I3LC03"/>
<evidence type="ECO:0000256" key="6">
    <source>
        <dbReference type="ARBA" id="ARBA00023136"/>
    </source>
</evidence>
<feature type="chain" id="PRO_5026119809" evidence="8">
    <location>
        <begin position="22"/>
        <end position="516"/>
    </location>
</feature>